<sequence>MSIDSFFDSIDNFVDLCAEFFLDLAMSIDLFVDYIGNLLDLYVEIVATYVYVATWIYKDIEAIVFVVTFFIIISLSISVALIIFSCTGYLAWIIFKSLERRHFRLQGVQPNDQTNVSFKTNEQLLATNRIRLPAPAATVTLHGTVSDNSSDQFRAPHPHITANVPPKSL</sequence>
<reference evidence="3" key="1">
    <citation type="submission" date="2022-11" db="EMBL/GenBank/DDBJ databases">
        <title>Genome Resource of Sclerotinia nivalis Strain SnTB1, a Plant Pathogen Isolated from American Ginseng.</title>
        <authorList>
            <person name="Fan S."/>
        </authorList>
    </citation>
    <scope>NUCLEOTIDE SEQUENCE</scope>
    <source>
        <strain evidence="3">SnTB1</strain>
    </source>
</reference>
<comment type="caution">
    <text evidence="3">The sequence shown here is derived from an EMBL/GenBank/DDBJ whole genome shotgun (WGS) entry which is preliminary data.</text>
</comment>
<evidence type="ECO:0000313" key="3">
    <source>
        <dbReference type="EMBL" id="KAJ8062733.1"/>
    </source>
</evidence>
<feature type="transmembrane region" description="Helical" evidence="2">
    <location>
        <begin position="39"/>
        <end position="57"/>
    </location>
</feature>
<keyword evidence="2" id="KW-0812">Transmembrane</keyword>
<dbReference type="AlphaFoldDB" id="A0A9X0DJ67"/>
<evidence type="ECO:0000256" key="1">
    <source>
        <dbReference type="SAM" id="MobiDB-lite"/>
    </source>
</evidence>
<dbReference type="Proteomes" id="UP001152300">
    <property type="component" value="Unassembled WGS sequence"/>
</dbReference>
<evidence type="ECO:0000256" key="2">
    <source>
        <dbReference type="SAM" id="Phobius"/>
    </source>
</evidence>
<name>A0A9X0DJ67_9HELO</name>
<keyword evidence="4" id="KW-1185">Reference proteome</keyword>
<proteinExistence type="predicted"/>
<organism evidence="3 4">
    <name type="scientific">Sclerotinia nivalis</name>
    <dbReference type="NCBI Taxonomy" id="352851"/>
    <lineage>
        <taxon>Eukaryota</taxon>
        <taxon>Fungi</taxon>
        <taxon>Dikarya</taxon>
        <taxon>Ascomycota</taxon>
        <taxon>Pezizomycotina</taxon>
        <taxon>Leotiomycetes</taxon>
        <taxon>Helotiales</taxon>
        <taxon>Sclerotiniaceae</taxon>
        <taxon>Sclerotinia</taxon>
    </lineage>
</organism>
<evidence type="ECO:0000313" key="4">
    <source>
        <dbReference type="Proteomes" id="UP001152300"/>
    </source>
</evidence>
<protein>
    <submittedName>
        <fullName evidence="3">Uncharacterized protein</fullName>
    </submittedName>
</protein>
<dbReference type="EMBL" id="JAPEIS010000009">
    <property type="protein sequence ID" value="KAJ8062733.1"/>
    <property type="molecule type" value="Genomic_DNA"/>
</dbReference>
<keyword evidence="2" id="KW-0472">Membrane</keyword>
<gene>
    <name evidence="3" type="ORF">OCU04_007997</name>
</gene>
<feature type="region of interest" description="Disordered" evidence="1">
    <location>
        <begin position="147"/>
        <end position="169"/>
    </location>
</feature>
<accession>A0A9X0DJ67</accession>
<keyword evidence="2" id="KW-1133">Transmembrane helix</keyword>
<feature type="transmembrane region" description="Helical" evidence="2">
    <location>
        <begin position="63"/>
        <end position="95"/>
    </location>
</feature>